<evidence type="ECO:0000313" key="2">
    <source>
        <dbReference type="Proteomes" id="UP001570071"/>
    </source>
</evidence>
<accession>A0ABV4MQM1</accession>
<reference evidence="1 2" key="1">
    <citation type="journal article" date="2024" name="ISME J.">
        <title>Tailless and filamentous prophages are predominant in marine Vibrio.</title>
        <authorList>
            <person name="Steensen K."/>
            <person name="Seneca J."/>
            <person name="Bartlau N."/>
            <person name="Yu X.A."/>
            <person name="Hussain F.A."/>
            <person name="Polz M.F."/>
        </authorList>
    </citation>
    <scope>NUCLEOTIDE SEQUENCE [LARGE SCALE GENOMIC DNA]</scope>
    <source>
        <strain evidence="1 2">10N.239.312.F12</strain>
    </source>
</reference>
<dbReference type="RefSeq" id="WP_269337533.1">
    <property type="nucleotide sequence ID" value="NZ_JBFSSG010000001.1"/>
</dbReference>
<dbReference type="EMBL" id="JBFSSG010000001">
    <property type="protein sequence ID" value="MEZ8719432.1"/>
    <property type="molecule type" value="Genomic_DNA"/>
</dbReference>
<proteinExistence type="predicted"/>
<gene>
    <name evidence="1" type="ORF">AB6D66_00040</name>
</gene>
<sequence>MTLYRAMGRRLDGYSIEFDWLPEADRWYSGQKRYIESDTSICYGDVLVEMRSVVCGISITGGLNIVTCFKKPLFIGRKGSAKKSVHWLWFELGFELKHREIPFKIVRDLVGDWEGKYVRDLPRQ</sequence>
<dbReference type="Proteomes" id="UP001570071">
    <property type="component" value="Unassembled WGS sequence"/>
</dbReference>
<organism evidence="1 2">
    <name type="scientific">Vibrio pomeroyi</name>
    <dbReference type="NCBI Taxonomy" id="198832"/>
    <lineage>
        <taxon>Bacteria</taxon>
        <taxon>Pseudomonadati</taxon>
        <taxon>Pseudomonadota</taxon>
        <taxon>Gammaproteobacteria</taxon>
        <taxon>Vibrionales</taxon>
        <taxon>Vibrionaceae</taxon>
        <taxon>Vibrio</taxon>
    </lineage>
</organism>
<evidence type="ECO:0000313" key="1">
    <source>
        <dbReference type="EMBL" id="MEZ8719432.1"/>
    </source>
</evidence>
<evidence type="ECO:0008006" key="3">
    <source>
        <dbReference type="Google" id="ProtNLM"/>
    </source>
</evidence>
<keyword evidence="2" id="KW-1185">Reference proteome</keyword>
<comment type="caution">
    <text evidence="1">The sequence shown here is derived from an EMBL/GenBank/DDBJ whole genome shotgun (WGS) entry which is preliminary data.</text>
</comment>
<protein>
    <recommendedName>
        <fullName evidence="3">Phage protein</fullName>
    </recommendedName>
</protein>
<name>A0ABV4MQM1_9VIBR</name>